<name>A0ABP0TGI3_9BRYO</name>
<sequence>MEDVEDCNEEDLVVLDDAVASNEEAVEDGTQEPAGEIWEQRHQQLIAGHKETDRETITQGGTLIRYLTLAKLVLVYANWQDRD</sequence>
<proteinExistence type="predicted"/>
<dbReference type="EMBL" id="OZ019903">
    <property type="protein sequence ID" value="CAK9196107.1"/>
    <property type="molecule type" value="Genomic_DNA"/>
</dbReference>
<organism evidence="1 2">
    <name type="scientific">Sphagnum troendelagicum</name>
    <dbReference type="NCBI Taxonomy" id="128251"/>
    <lineage>
        <taxon>Eukaryota</taxon>
        <taxon>Viridiplantae</taxon>
        <taxon>Streptophyta</taxon>
        <taxon>Embryophyta</taxon>
        <taxon>Bryophyta</taxon>
        <taxon>Sphagnophytina</taxon>
        <taxon>Sphagnopsida</taxon>
        <taxon>Sphagnales</taxon>
        <taxon>Sphagnaceae</taxon>
        <taxon>Sphagnum</taxon>
    </lineage>
</organism>
<evidence type="ECO:0000313" key="1">
    <source>
        <dbReference type="EMBL" id="CAK9196107.1"/>
    </source>
</evidence>
<gene>
    <name evidence="1" type="ORF">CSSPTR1EN2_LOCUS3308</name>
</gene>
<accession>A0ABP0TGI3</accession>
<evidence type="ECO:0000313" key="2">
    <source>
        <dbReference type="Proteomes" id="UP001497512"/>
    </source>
</evidence>
<dbReference type="Proteomes" id="UP001497512">
    <property type="component" value="Chromosome 11"/>
</dbReference>
<protein>
    <submittedName>
        <fullName evidence="1">Uncharacterized protein</fullName>
    </submittedName>
</protein>
<keyword evidence="2" id="KW-1185">Reference proteome</keyword>
<reference evidence="1" key="1">
    <citation type="submission" date="2024-02" db="EMBL/GenBank/DDBJ databases">
        <authorList>
            <consortium name="ELIXIR-Norway"/>
            <consortium name="Elixir Norway"/>
        </authorList>
    </citation>
    <scope>NUCLEOTIDE SEQUENCE</scope>
</reference>